<feature type="region of interest" description="Disordered" evidence="1">
    <location>
        <begin position="756"/>
        <end position="783"/>
    </location>
</feature>
<dbReference type="EMBL" id="AFBI03000035">
    <property type="protein sequence ID" value="EJW03535.1"/>
    <property type="molecule type" value="Genomic_DNA"/>
</dbReference>
<comment type="caution">
    <text evidence="3">The sequence shown here is derived from an EMBL/GenBank/DDBJ whole genome shotgun (WGS) entry which is preliminary data.</text>
</comment>
<feature type="signal peptide" evidence="2">
    <location>
        <begin position="1"/>
        <end position="19"/>
    </location>
</feature>
<protein>
    <submittedName>
        <fullName evidence="3">Uncharacterized protein</fullName>
    </submittedName>
</protein>
<dbReference type="HOGENOM" id="CLU_321050_0_0_1"/>
<accession>J9DLR6</accession>
<feature type="compositionally biased region" description="Polar residues" evidence="1">
    <location>
        <begin position="764"/>
        <end position="783"/>
    </location>
</feature>
<evidence type="ECO:0000256" key="1">
    <source>
        <dbReference type="SAM" id="MobiDB-lite"/>
    </source>
</evidence>
<gene>
    <name evidence="3" type="ORF">EDEG_02119</name>
</gene>
<dbReference type="InParanoid" id="J9DLR6"/>
<evidence type="ECO:0000313" key="4">
    <source>
        <dbReference type="Proteomes" id="UP000003163"/>
    </source>
</evidence>
<keyword evidence="2" id="KW-0732">Signal</keyword>
<dbReference type="VEuPathDB" id="MicrosporidiaDB:EDEG_02119"/>
<dbReference type="Proteomes" id="UP000003163">
    <property type="component" value="Unassembled WGS sequence"/>
</dbReference>
<sequence>MRKKYTKAVLFLLFSLCSCKPKKSKIDGILEKELGILAKSYSSLMQEKYAVISCGYKESKTSDMDIDDLAMFLKSLGNKINKNKSSYTINVFYRLDELNIYKNKVSYDVFQKYFFEFVVKAISQEISNYTDGTILYERKDVDDHLAKILLKSHPKLQRVEDTGTSKDVKNENFDKDSMIFMLLMPKVDNKTYKDFFLELLKPFKDFFFTEDFVMIALCNISIKSKLKKFEIPRKIKNIAMIYDHIKVYEVKATVKDSTYGTKQKLLYCEYSNINVAPNKVETSSKKEREKSGIFASLTRKSKNTYDLSKELDFSTENFVFLDYQVSEKKKNSFKKKFKKYTIYLYSKKMHIELILYEDYVKKTKSFVVEAKLKLNIKEYEQPDLNFNIKYTIDKASEIINKFIPKGSQYCDSIFRKPVPNSVIFPMNTSKEEFESCDDTQENAPDECELPKTVEEVFNVVNEHKNQNSSSERDVDTLYLDESDKTEAIFPMILIPTIDSLENLVVNLAFLAHNNDFTFSPNSSETIFDDLLNLQCPMIYPTQHIYHIESIYKITNVYVVLNKILKIFNARSKDFISKKYKIIYASDDSQILDTINTRKSILDNKVQKFFLWDEFIDEIGFGNKIYEIFVSKCDQKSQTLKDSLVLFIEEVNTTQHVFIMKPNELSLDLIFKFDDKRIEIIRDVVASKILAKNTEKEFSKEQCSDFIEKFLMHIQNVYLIDKAQIDQELQNAKNITKHLINQSHSQTLERRKRFSISSHADENINKNPFESTNDLTGASSEQNTTQKSFDALQEALKVEKTNTLPINSDKSQNKIITKYIRNKLWEFIQSFDFNNVEKHNSLFDDKSAFQSHLEQIYEFVSVEIFSLMVESRFIGISVTSITRGPRNNVRILDLAALWNEAMKK</sequence>
<name>J9DLR6_EDHAE</name>
<keyword evidence="4" id="KW-1185">Reference proteome</keyword>
<dbReference type="PROSITE" id="PS51257">
    <property type="entry name" value="PROKAR_LIPOPROTEIN"/>
    <property type="match status" value="1"/>
</dbReference>
<feature type="chain" id="PRO_5003821716" evidence="2">
    <location>
        <begin position="20"/>
        <end position="903"/>
    </location>
</feature>
<reference evidence="3 4" key="1">
    <citation type="submission" date="2011-08" db="EMBL/GenBank/DDBJ databases">
        <authorList>
            <person name="Liu Z.J."/>
            <person name="Shi F.L."/>
            <person name="Lu J.Q."/>
            <person name="Li M."/>
            <person name="Wang Z.L."/>
        </authorList>
    </citation>
    <scope>NUCLEOTIDE SEQUENCE [LARGE SCALE GENOMIC DNA]</scope>
    <source>
        <strain evidence="3 4">USNM 41457</strain>
    </source>
</reference>
<proteinExistence type="predicted"/>
<dbReference type="AlphaFoldDB" id="J9DLR6"/>
<evidence type="ECO:0000313" key="3">
    <source>
        <dbReference type="EMBL" id="EJW03535.1"/>
    </source>
</evidence>
<organism evidence="3 4">
    <name type="scientific">Edhazardia aedis (strain USNM 41457)</name>
    <name type="common">Microsporidian parasite</name>
    <dbReference type="NCBI Taxonomy" id="1003232"/>
    <lineage>
        <taxon>Eukaryota</taxon>
        <taxon>Fungi</taxon>
        <taxon>Fungi incertae sedis</taxon>
        <taxon>Microsporidia</taxon>
        <taxon>Edhazardia</taxon>
    </lineage>
</organism>
<evidence type="ECO:0000256" key="2">
    <source>
        <dbReference type="SAM" id="SignalP"/>
    </source>
</evidence>
<reference evidence="4" key="2">
    <citation type="submission" date="2015-07" db="EMBL/GenBank/DDBJ databases">
        <title>Contrasting host-pathogen interactions and genome evolution in two generalist and specialist microsporidian pathogens of mosquitoes.</title>
        <authorList>
            <consortium name="The Broad Institute Genomics Platform"/>
            <consortium name="The Broad Institute Genome Sequencing Center for Infectious Disease"/>
            <person name="Cuomo C.A."/>
            <person name="Sanscrainte N.D."/>
            <person name="Goldberg J.M."/>
            <person name="Heiman D."/>
            <person name="Young S."/>
            <person name="Zeng Q."/>
            <person name="Becnel J.J."/>
            <person name="Birren B.W."/>
        </authorList>
    </citation>
    <scope>NUCLEOTIDE SEQUENCE [LARGE SCALE GENOMIC DNA]</scope>
    <source>
        <strain evidence="4">USNM 41457</strain>
    </source>
</reference>